<organism evidence="5 6">
    <name type="scientific">Stachybotrys chartarum (strain CBS 109288 / IBT 7711)</name>
    <name type="common">Toxic black mold</name>
    <name type="synonym">Stilbospora chartarum</name>
    <dbReference type="NCBI Taxonomy" id="1280523"/>
    <lineage>
        <taxon>Eukaryota</taxon>
        <taxon>Fungi</taxon>
        <taxon>Dikarya</taxon>
        <taxon>Ascomycota</taxon>
        <taxon>Pezizomycotina</taxon>
        <taxon>Sordariomycetes</taxon>
        <taxon>Hypocreomycetidae</taxon>
        <taxon>Hypocreales</taxon>
        <taxon>Stachybotryaceae</taxon>
        <taxon>Stachybotrys</taxon>
    </lineage>
</organism>
<evidence type="ECO:0000259" key="4">
    <source>
        <dbReference type="PROSITE" id="PS00498"/>
    </source>
</evidence>
<feature type="signal peptide" evidence="3">
    <location>
        <begin position="1"/>
        <end position="21"/>
    </location>
</feature>
<evidence type="ECO:0000256" key="1">
    <source>
        <dbReference type="ARBA" id="ARBA00022723"/>
    </source>
</evidence>
<dbReference type="PANTHER" id="PTHR11474">
    <property type="entry name" value="TYROSINASE FAMILY MEMBER"/>
    <property type="match status" value="1"/>
</dbReference>
<evidence type="ECO:0000313" key="6">
    <source>
        <dbReference type="Proteomes" id="UP000028045"/>
    </source>
</evidence>
<keyword evidence="1" id="KW-0479">Metal-binding</keyword>
<keyword evidence="2" id="KW-0186">Copper</keyword>
<protein>
    <recommendedName>
        <fullName evidence="4">Tyrosinase copper-binding domain-containing protein</fullName>
    </recommendedName>
</protein>
<dbReference type="OrthoDB" id="6132182at2759"/>
<dbReference type="PROSITE" id="PS00498">
    <property type="entry name" value="TYROSINASE_2"/>
    <property type="match status" value="1"/>
</dbReference>
<dbReference type="Pfam" id="PF00264">
    <property type="entry name" value="Tyrosinase"/>
    <property type="match status" value="1"/>
</dbReference>
<dbReference type="HOGENOM" id="CLU_035914_2_0_1"/>
<dbReference type="GO" id="GO:0016491">
    <property type="term" value="F:oxidoreductase activity"/>
    <property type="evidence" value="ECO:0007669"/>
    <property type="project" value="InterPro"/>
</dbReference>
<dbReference type="Proteomes" id="UP000028045">
    <property type="component" value="Unassembled WGS sequence"/>
</dbReference>
<evidence type="ECO:0000313" key="5">
    <source>
        <dbReference type="EMBL" id="KEY73492.1"/>
    </source>
</evidence>
<feature type="chain" id="PRO_5001771805" description="Tyrosinase copper-binding domain-containing protein" evidence="3">
    <location>
        <begin position="22"/>
        <end position="353"/>
    </location>
</feature>
<dbReference type="InterPro" id="IPR050316">
    <property type="entry name" value="Tyrosinase/Hemocyanin"/>
</dbReference>
<dbReference type="InterPro" id="IPR002227">
    <property type="entry name" value="Tyrosinase_Cu-bd"/>
</dbReference>
<evidence type="ECO:0000256" key="3">
    <source>
        <dbReference type="SAM" id="SignalP"/>
    </source>
</evidence>
<dbReference type="PRINTS" id="PR00092">
    <property type="entry name" value="TYROSINASE"/>
</dbReference>
<sequence length="353" mass="38797">MIRGTSLITALLGLLAVGANANRSRQATCETRVAHKPWGMLTAAEKTAYINAELCLMAAPSQLRVQGAQSRWDDLQWGHIVQTAFVHDVGQFLPWHRFYVVVHGRLLRDECGYNGPLPYWDETADSASSNLANSQIFQANAFGGDGTGSQRYISNGPFAATTLRLQRLGVQASSYRISRSLNARSMRSASLATLNACFQISTYTAAWECLHGSPHSSGHGGTGGLMLDVVRSPGDPVFYLHHGWLDAMWWKWQTLDLPNRLTDMGGRNRPRTSYTQSLNLPNPGPEWTNYDGDDGNITTLNHVLYAAEIYPNVTVGDIMDVRGDVVCAEYIFPANLNVTTTTIVDGSLTWVSD</sequence>
<accession>A0A084B7G3</accession>
<gene>
    <name evidence="5" type="ORF">S7711_03660</name>
</gene>
<feature type="domain" description="Tyrosinase copper-binding" evidence="4">
    <location>
        <begin position="235"/>
        <end position="246"/>
    </location>
</feature>
<name>A0A084B7G3_STACB</name>
<dbReference type="EMBL" id="KL647833">
    <property type="protein sequence ID" value="KEY73492.1"/>
    <property type="molecule type" value="Genomic_DNA"/>
</dbReference>
<reference evidence="5 6" key="1">
    <citation type="journal article" date="2014" name="BMC Genomics">
        <title>Comparative genome sequencing reveals chemotype-specific gene clusters in the toxigenic black mold Stachybotrys.</title>
        <authorList>
            <person name="Semeiks J."/>
            <person name="Borek D."/>
            <person name="Otwinowski Z."/>
            <person name="Grishin N.V."/>
        </authorList>
    </citation>
    <scope>NUCLEOTIDE SEQUENCE [LARGE SCALE GENOMIC DNA]</scope>
    <source>
        <strain evidence="6">CBS 109288 / IBT 7711</strain>
    </source>
</reference>
<keyword evidence="6" id="KW-1185">Reference proteome</keyword>
<dbReference type="InterPro" id="IPR008922">
    <property type="entry name" value="Di-copper_centre_dom_sf"/>
</dbReference>
<dbReference type="AlphaFoldDB" id="A0A084B7G3"/>
<dbReference type="SUPFAM" id="SSF48056">
    <property type="entry name" value="Di-copper centre-containing domain"/>
    <property type="match status" value="1"/>
</dbReference>
<dbReference type="Gene3D" id="1.10.1280.10">
    <property type="entry name" value="Di-copper center containing domain from catechol oxidase"/>
    <property type="match status" value="1"/>
</dbReference>
<proteinExistence type="predicted"/>
<dbReference type="PANTHER" id="PTHR11474:SF126">
    <property type="entry name" value="TYROSINASE-LIKE PROTEIN TYR-1-RELATED"/>
    <property type="match status" value="1"/>
</dbReference>
<keyword evidence="3" id="KW-0732">Signal</keyword>
<dbReference type="GO" id="GO:0046872">
    <property type="term" value="F:metal ion binding"/>
    <property type="evidence" value="ECO:0007669"/>
    <property type="project" value="UniProtKB-KW"/>
</dbReference>
<evidence type="ECO:0000256" key="2">
    <source>
        <dbReference type="ARBA" id="ARBA00023008"/>
    </source>
</evidence>